<name>A0ACC1BTR3_9ROSI</name>
<protein>
    <submittedName>
        <fullName evidence="1">Uncharacterized protein</fullName>
    </submittedName>
</protein>
<comment type="caution">
    <text evidence="1">The sequence shown here is derived from an EMBL/GenBank/DDBJ whole genome shotgun (WGS) entry which is preliminary data.</text>
</comment>
<proteinExistence type="predicted"/>
<evidence type="ECO:0000313" key="2">
    <source>
        <dbReference type="Proteomes" id="UP001164250"/>
    </source>
</evidence>
<keyword evidence="2" id="KW-1185">Reference proteome</keyword>
<dbReference type="EMBL" id="CM047899">
    <property type="protein sequence ID" value="KAJ0102359.1"/>
    <property type="molecule type" value="Genomic_DNA"/>
</dbReference>
<accession>A0ACC1BTR3</accession>
<sequence>MKIGLQNFFSVRASDKCQKEKRKTINGDDLLWAMATLGFEDYIEPLKAYLVRYREGDTKGSARGGDGSAKRDTVGTLPGQNAQFGLQGSLNYANPQVNPQLMALTAVHREPRLVIKESQEIYRIFFILLSFYLLSSFLSAAIDIAITFLLWCYTAEVLAHALSCPKPRLAQGQHMIVPSMHGNE</sequence>
<gene>
    <name evidence="1" type="ORF">Patl1_06178</name>
</gene>
<dbReference type="Proteomes" id="UP001164250">
    <property type="component" value="Chromosome 3"/>
</dbReference>
<reference evidence="2" key="1">
    <citation type="journal article" date="2023" name="G3 (Bethesda)">
        <title>Genome assembly and association tests identify interacting loci associated with vigor, precocity, and sex in interspecific pistachio rootstocks.</title>
        <authorList>
            <person name="Palmer W."/>
            <person name="Jacygrad E."/>
            <person name="Sagayaradj S."/>
            <person name="Cavanaugh K."/>
            <person name="Han R."/>
            <person name="Bertier L."/>
            <person name="Beede B."/>
            <person name="Kafkas S."/>
            <person name="Golino D."/>
            <person name="Preece J."/>
            <person name="Michelmore R."/>
        </authorList>
    </citation>
    <scope>NUCLEOTIDE SEQUENCE [LARGE SCALE GENOMIC DNA]</scope>
</reference>
<organism evidence="1 2">
    <name type="scientific">Pistacia atlantica</name>
    <dbReference type="NCBI Taxonomy" id="434234"/>
    <lineage>
        <taxon>Eukaryota</taxon>
        <taxon>Viridiplantae</taxon>
        <taxon>Streptophyta</taxon>
        <taxon>Embryophyta</taxon>
        <taxon>Tracheophyta</taxon>
        <taxon>Spermatophyta</taxon>
        <taxon>Magnoliopsida</taxon>
        <taxon>eudicotyledons</taxon>
        <taxon>Gunneridae</taxon>
        <taxon>Pentapetalae</taxon>
        <taxon>rosids</taxon>
        <taxon>malvids</taxon>
        <taxon>Sapindales</taxon>
        <taxon>Anacardiaceae</taxon>
        <taxon>Pistacia</taxon>
    </lineage>
</organism>
<evidence type="ECO:0000313" key="1">
    <source>
        <dbReference type="EMBL" id="KAJ0102359.1"/>
    </source>
</evidence>